<accession>A0A6J3L9G6</accession>
<dbReference type="RefSeq" id="XP_033361885.1">
    <property type="nucleotide sequence ID" value="XM_033505994.1"/>
</dbReference>
<dbReference type="SUPFAM" id="SSF46689">
    <property type="entry name" value="Homeodomain-like"/>
    <property type="match status" value="1"/>
</dbReference>
<dbReference type="InterPro" id="IPR009057">
    <property type="entry name" value="Homeodomain-like_sf"/>
</dbReference>
<keyword evidence="2" id="KW-0238">DNA-binding</keyword>
<comment type="subcellular location">
    <subcellularLocation>
        <location evidence="1">Nucleus</location>
    </subcellularLocation>
</comment>
<dbReference type="Pfam" id="PF03221">
    <property type="entry name" value="HTH_Tnp_Tc5"/>
    <property type="match status" value="1"/>
</dbReference>
<dbReference type="Gene3D" id="1.10.10.60">
    <property type="entry name" value="Homeodomain-like"/>
    <property type="match status" value="1"/>
</dbReference>
<dbReference type="KEGG" id="bvk:117240118"/>
<keyword evidence="4" id="KW-1185">Reference proteome</keyword>
<organism evidence="4 5">
    <name type="scientific">Bombus vosnesenskii</name>
    <dbReference type="NCBI Taxonomy" id="207650"/>
    <lineage>
        <taxon>Eukaryota</taxon>
        <taxon>Metazoa</taxon>
        <taxon>Ecdysozoa</taxon>
        <taxon>Arthropoda</taxon>
        <taxon>Hexapoda</taxon>
        <taxon>Insecta</taxon>
        <taxon>Pterygota</taxon>
        <taxon>Neoptera</taxon>
        <taxon>Endopterygota</taxon>
        <taxon>Hymenoptera</taxon>
        <taxon>Apocrita</taxon>
        <taxon>Aculeata</taxon>
        <taxon>Apoidea</taxon>
        <taxon>Anthophila</taxon>
        <taxon>Apidae</taxon>
        <taxon>Bombus</taxon>
        <taxon>Pyrobombus</taxon>
    </lineage>
</organism>
<protein>
    <submittedName>
        <fullName evidence="5">Jerky protein homolog-like</fullName>
    </submittedName>
</protein>
<dbReference type="Proteomes" id="UP000504631">
    <property type="component" value="Unplaced"/>
</dbReference>
<evidence type="ECO:0000313" key="5">
    <source>
        <dbReference type="RefSeq" id="XP_033361885.1"/>
    </source>
</evidence>
<dbReference type="GO" id="GO:0003677">
    <property type="term" value="F:DNA binding"/>
    <property type="evidence" value="ECO:0007669"/>
    <property type="project" value="UniProtKB-KW"/>
</dbReference>
<dbReference type="GeneID" id="117240118"/>
<gene>
    <name evidence="5" type="primary">LOC117240118</name>
</gene>
<dbReference type="AlphaFoldDB" id="A0A6J3L9G6"/>
<name>A0A6J3L9G6_9HYME</name>
<dbReference type="PROSITE" id="PS51253">
    <property type="entry name" value="HTH_CENPB"/>
    <property type="match status" value="1"/>
</dbReference>
<dbReference type="InterPro" id="IPR050863">
    <property type="entry name" value="CenT-Element_Derived"/>
</dbReference>
<feature type="domain" description="HTH CENPB-type" evidence="3">
    <location>
        <begin position="64"/>
        <end position="136"/>
    </location>
</feature>
<dbReference type="GO" id="GO:0005634">
    <property type="term" value="C:nucleus"/>
    <property type="evidence" value="ECO:0007669"/>
    <property type="project" value="UniProtKB-SubCell"/>
</dbReference>
<dbReference type="PANTHER" id="PTHR19303">
    <property type="entry name" value="TRANSPOSON"/>
    <property type="match status" value="1"/>
</dbReference>
<dbReference type="InterPro" id="IPR006600">
    <property type="entry name" value="HTH_CenpB_DNA-bd_dom"/>
</dbReference>
<evidence type="ECO:0000259" key="3">
    <source>
        <dbReference type="PROSITE" id="PS51253"/>
    </source>
</evidence>
<dbReference type="Pfam" id="PF03184">
    <property type="entry name" value="DDE_1"/>
    <property type="match status" value="1"/>
</dbReference>
<dbReference type="InterPro" id="IPR004875">
    <property type="entry name" value="DDE_SF_endonuclease_dom"/>
</dbReference>
<sequence>MTSKRKSIQLTIAEKYDILEMRKRCESRKSAIEKYGISQATLYRIYAQSEWIKRQFESRMELSRYEKHIRRRVVDVDGIVHQWYLRCKERNEQMTIADIKRRALEINMKLMGSPSFRAGRTWLLGFKERYSITNADVTETVPAKTETVAARVFKADFIRFLLERQITLRNVYNVVYTTIMWKIVPERTCIMDHAKSTKNLEMCEHYVTAVFCANATGCRKLPVLLIGTEPVVHALYNYDTEAFSTIYKSKENACMDSTIFKDWYENLFLESVKERHRENAPREQYLLLLDNAMSLHNLNDLCDLDRSVTVMSLPVKVSPLRQPMNCGIISCFKRKYRIELLKTMMLRIVGDTEQDMMDVHKEISMWDCCQLVHNAWSSVDDAILRSSWDSVLVLRNVRNIGVTEIWEADLEEVLKITKELPGCEKCVEIDVYNWFYIEKQYDIVKKKCADEVIQKYKDNPVNIDNIDHEAGPSRAKLSKRS</sequence>
<proteinExistence type="predicted"/>
<dbReference type="SMART" id="SM00674">
    <property type="entry name" value="CENPB"/>
    <property type="match status" value="1"/>
</dbReference>
<reference evidence="5" key="1">
    <citation type="submission" date="2025-08" db="UniProtKB">
        <authorList>
            <consortium name="RefSeq"/>
        </authorList>
    </citation>
    <scope>IDENTIFICATION</scope>
    <source>
        <tissue evidence="5">Muscle</tissue>
    </source>
</reference>
<dbReference type="PANTHER" id="PTHR19303:SF75">
    <property type="entry name" value="HTH CENPB-TYPE DOMAIN-CONTAINING PROTEIN"/>
    <property type="match status" value="1"/>
</dbReference>
<evidence type="ECO:0000256" key="1">
    <source>
        <dbReference type="ARBA" id="ARBA00004123"/>
    </source>
</evidence>
<evidence type="ECO:0000256" key="2">
    <source>
        <dbReference type="ARBA" id="ARBA00023125"/>
    </source>
</evidence>
<evidence type="ECO:0000313" key="4">
    <source>
        <dbReference type="Proteomes" id="UP000504631"/>
    </source>
</evidence>